<proteinExistence type="predicted"/>
<dbReference type="Proteomes" id="UP000324091">
    <property type="component" value="Chromosome 1"/>
</dbReference>
<dbReference type="InterPro" id="IPR011333">
    <property type="entry name" value="SKP1/BTB/POZ_sf"/>
</dbReference>
<evidence type="ECO:0000256" key="2">
    <source>
        <dbReference type="ARBA" id="ARBA00022737"/>
    </source>
</evidence>
<comment type="caution">
    <text evidence="5">The sequence shown here is derived from an EMBL/GenBank/DDBJ whole genome shotgun (WGS) entry which is preliminary data.</text>
</comment>
<dbReference type="AlphaFoldDB" id="A0A5C6PQ37"/>
<protein>
    <submittedName>
        <fullName evidence="5">Kelch-like protein 6</fullName>
    </submittedName>
</protein>
<organism evidence="5 6">
    <name type="scientific">Takifugu flavidus</name>
    <name type="common">sansaifugu</name>
    <dbReference type="NCBI Taxonomy" id="433684"/>
    <lineage>
        <taxon>Eukaryota</taxon>
        <taxon>Metazoa</taxon>
        <taxon>Chordata</taxon>
        <taxon>Craniata</taxon>
        <taxon>Vertebrata</taxon>
        <taxon>Euteleostomi</taxon>
        <taxon>Actinopterygii</taxon>
        <taxon>Neopterygii</taxon>
        <taxon>Teleostei</taxon>
        <taxon>Neoteleostei</taxon>
        <taxon>Acanthomorphata</taxon>
        <taxon>Eupercaria</taxon>
        <taxon>Tetraodontiformes</taxon>
        <taxon>Tetradontoidea</taxon>
        <taxon>Tetraodontidae</taxon>
        <taxon>Takifugu</taxon>
    </lineage>
</organism>
<reference evidence="5 6" key="1">
    <citation type="submission" date="2019-04" db="EMBL/GenBank/DDBJ databases">
        <title>Chromosome genome assembly for Takifugu flavidus.</title>
        <authorList>
            <person name="Xiao S."/>
        </authorList>
    </citation>
    <scope>NUCLEOTIDE SEQUENCE [LARGE SCALE GENOMIC DNA]</scope>
    <source>
        <strain evidence="5">HTHZ2018</strain>
        <tissue evidence="5">Muscle</tissue>
    </source>
</reference>
<dbReference type="Pfam" id="PF00651">
    <property type="entry name" value="BTB"/>
    <property type="match status" value="1"/>
</dbReference>
<dbReference type="SUPFAM" id="SSF54695">
    <property type="entry name" value="POZ domain"/>
    <property type="match status" value="1"/>
</dbReference>
<dbReference type="PANTHER" id="PTHR24412">
    <property type="entry name" value="KELCH PROTEIN"/>
    <property type="match status" value="1"/>
</dbReference>
<feature type="non-terminal residue" evidence="5">
    <location>
        <position position="139"/>
    </location>
</feature>
<feature type="compositionally biased region" description="Polar residues" evidence="3">
    <location>
        <begin position="1"/>
        <end position="10"/>
    </location>
</feature>
<keyword evidence="2" id="KW-0677">Repeat</keyword>
<feature type="domain" description="BTB" evidence="4">
    <location>
        <begin position="58"/>
        <end position="125"/>
    </location>
</feature>
<dbReference type="PROSITE" id="PS50097">
    <property type="entry name" value="BTB"/>
    <property type="match status" value="1"/>
</dbReference>
<dbReference type="EMBL" id="RHFK02000001">
    <property type="protein sequence ID" value="TWW80911.1"/>
    <property type="molecule type" value="Genomic_DNA"/>
</dbReference>
<dbReference type="InterPro" id="IPR000210">
    <property type="entry name" value="BTB/POZ_dom"/>
</dbReference>
<dbReference type="Gene3D" id="3.30.710.10">
    <property type="entry name" value="Potassium Channel Kv1.1, Chain A"/>
    <property type="match status" value="1"/>
</dbReference>
<keyword evidence="1" id="KW-0880">Kelch repeat</keyword>
<evidence type="ECO:0000256" key="3">
    <source>
        <dbReference type="SAM" id="MobiDB-lite"/>
    </source>
</evidence>
<dbReference type="SMART" id="SM00225">
    <property type="entry name" value="BTB"/>
    <property type="match status" value="1"/>
</dbReference>
<gene>
    <name evidence="5" type="ORF">D4764_01G0007260</name>
</gene>
<dbReference type="PANTHER" id="PTHR24412:SF428">
    <property type="entry name" value="KELCH-LIKE PROTEIN 6"/>
    <property type="match status" value="1"/>
</dbReference>
<accession>A0A5C6PQ37</accession>
<feature type="region of interest" description="Disordered" evidence="3">
    <location>
        <begin position="1"/>
        <end position="25"/>
    </location>
</feature>
<evidence type="ECO:0000256" key="1">
    <source>
        <dbReference type="ARBA" id="ARBA00022441"/>
    </source>
</evidence>
<evidence type="ECO:0000259" key="4">
    <source>
        <dbReference type="PROSITE" id="PS50097"/>
    </source>
</evidence>
<evidence type="ECO:0000313" key="5">
    <source>
        <dbReference type="EMBL" id="TWW80911.1"/>
    </source>
</evidence>
<name>A0A5C6PQ37_9TELE</name>
<evidence type="ECO:0000313" key="6">
    <source>
        <dbReference type="Proteomes" id="UP000324091"/>
    </source>
</evidence>
<keyword evidence="6" id="KW-1185">Reference proteome</keyword>
<sequence length="139" mass="15525">MTTTLEQTTDCPLPVHGGDASPEQEHLTDTSELHWEDGGLPSALQKGMETLRERRELTDVVLSVDGHDFPCHRVVLAAASQYFRAMFCNGLKESHEERVEIKGLDSATMSVLLDYTYTSRAHLTHANVQRILEAASQFQ</sequence>